<dbReference type="GO" id="GO:1990281">
    <property type="term" value="C:efflux pump complex"/>
    <property type="evidence" value="ECO:0007669"/>
    <property type="project" value="TreeGrafter"/>
</dbReference>
<comment type="subcellular location">
    <subcellularLocation>
        <location evidence="1">Cell outer membrane</location>
    </subcellularLocation>
</comment>
<keyword evidence="6" id="KW-0472">Membrane</keyword>
<dbReference type="RefSeq" id="WP_170038176.1">
    <property type="nucleotide sequence ID" value="NZ_JABDTL010000002.1"/>
</dbReference>
<dbReference type="PANTHER" id="PTHR30026">
    <property type="entry name" value="OUTER MEMBRANE PROTEIN TOLC"/>
    <property type="match status" value="1"/>
</dbReference>
<evidence type="ECO:0000256" key="3">
    <source>
        <dbReference type="ARBA" id="ARBA00022448"/>
    </source>
</evidence>
<dbReference type="InterPro" id="IPR051906">
    <property type="entry name" value="TolC-like"/>
</dbReference>
<dbReference type="Proteomes" id="UP000582837">
    <property type="component" value="Unassembled WGS sequence"/>
</dbReference>
<evidence type="ECO:0000313" key="9">
    <source>
        <dbReference type="EMBL" id="MBB6069135.1"/>
    </source>
</evidence>
<evidence type="ECO:0000256" key="4">
    <source>
        <dbReference type="ARBA" id="ARBA00022452"/>
    </source>
</evidence>
<keyword evidence="5" id="KW-0812">Transmembrane</keyword>
<feature type="signal peptide" evidence="8">
    <location>
        <begin position="1"/>
        <end position="21"/>
    </location>
</feature>
<evidence type="ECO:0000256" key="7">
    <source>
        <dbReference type="ARBA" id="ARBA00023237"/>
    </source>
</evidence>
<protein>
    <submittedName>
        <fullName evidence="9">Outer membrane protein TolC</fullName>
    </submittedName>
</protein>
<dbReference type="GO" id="GO:0015562">
    <property type="term" value="F:efflux transmembrane transporter activity"/>
    <property type="evidence" value="ECO:0007669"/>
    <property type="project" value="InterPro"/>
</dbReference>
<dbReference type="GO" id="GO:0009279">
    <property type="term" value="C:cell outer membrane"/>
    <property type="evidence" value="ECO:0007669"/>
    <property type="project" value="UniProtKB-SubCell"/>
</dbReference>
<keyword evidence="7" id="KW-0998">Cell outer membrane</keyword>
<organism evidence="9 10">
    <name type="scientific">Longimicrobium terrae</name>
    <dbReference type="NCBI Taxonomy" id="1639882"/>
    <lineage>
        <taxon>Bacteria</taxon>
        <taxon>Pseudomonadati</taxon>
        <taxon>Gemmatimonadota</taxon>
        <taxon>Longimicrobiia</taxon>
        <taxon>Longimicrobiales</taxon>
        <taxon>Longimicrobiaceae</taxon>
        <taxon>Longimicrobium</taxon>
    </lineage>
</organism>
<dbReference type="Pfam" id="PF02321">
    <property type="entry name" value="OEP"/>
    <property type="match status" value="2"/>
</dbReference>
<gene>
    <name evidence="9" type="ORF">HNQ61_000750</name>
</gene>
<dbReference type="EMBL" id="JACHIA010000002">
    <property type="protein sequence ID" value="MBB6069135.1"/>
    <property type="molecule type" value="Genomic_DNA"/>
</dbReference>
<dbReference type="InterPro" id="IPR003423">
    <property type="entry name" value="OMP_efflux"/>
</dbReference>
<name>A0A841GVY7_9BACT</name>
<keyword evidence="4" id="KW-1134">Transmembrane beta strand</keyword>
<keyword evidence="3" id="KW-0813">Transport</keyword>
<dbReference type="AlphaFoldDB" id="A0A841GVY7"/>
<comment type="caution">
    <text evidence="9">The sequence shown here is derived from an EMBL/GenBank/DDBJ whole genome shotgun (WGS) entry which is preliminary data.</text>
</comment>
<evidence type="ECO:0000256" key="1">
    <source>
        <dbReference type="ARBA" id="ARBA00004442"/>
    </source>
</evidence>
<evidence type="ECO:0000256" key="8">
    <source>
        <dbReference type="SAM" id="SignalP"/>
    </source>
</evidence>
<evidence type="ECO:0000256" key="2">
    <source>
        <dbReference type="ARBA" id="ARBA00007613"/>
    </source>
</evidence>
<keyword evidence="10" id="KW-1185">Reference proteome</keyword>
<accession>A0A841GVY7</accession>
<dbReference type="GO" id="GO:0015288">
    <property type="term" value="F:porin activity"/>
    <property type="evidence" value="ECO:0007669"/>
    <property type="project" value="TreeGrafter"/>
</dbReference>
<sequence length="480" mass="51484">MKRSILLAAALAVAAPRVLPAQTPAAPRDTVNLTLEQALTRALSESDEVRLAESDVRLAATQVQAARAGALPQLDANLGYTRTFQSPFNTGGGFSLPDSLRFSPDTTAPLADRIRYLEQNAPTAGLGGLGSLFSGLPFGRVNTYTARLSGSQLLYSGGRTGAALQIARDYRAAAELGLTEQRAEIELQVRTAYTQAQLAQELAGFARAALEQAEAFLAQEQLRQRAGESSELEVLRAQVSRDNLRPQLVQATNAAELSLLELKRLLDLPLEQPLRLTSPLEADASFQAIAAADATAGRASIAAAERQVSIREQQIRITRGAFLPSVSLSAYMGRQLQPTEVFGFGEGSQGDAAATLSVQIPIFNGGQRTAELAQARIEAERARLQLSQLREGVQVQYEQARGEAERASAAIAARQTTVLSAQRVYELTVLRYQRGLATQLEVSQSRLELLQARSNLAQATADLRIAGARVRRASAETTGP</sequence>
<dbReference type="Gene3D" id="1.20.1600.10">
    <property type="entry name" value="Outer membrane efflux proteins (OEP)"/>
    <property type="match status" value="1"/>
</dbReference>
<comment type="similarity">
    <text evidence="2">Belongs to the outer membrane factor (OMF) (TC 1.B.17) family.</text>
</comment>
<dbReference type="SUPFAM" id="SSF56954">
    <property type="entry name" value="Outer membrane efflux proteins (OEP)"/>
    <property type="match status" value="1"/>
</dbReference>
<feature type="chain" id="PRO_5032616336" evidence="8">
    <location>
        <begin position="22"/>
        <end position="480"/>
    </location>
</feature>
<keyword evidence="8" id="KW-0732">Signal</keyword>
<proteinExistence type="inferred from homology"/>
<evidence type="ECO:0000313" key="10">
    <source>
        <dbReference type="Proteomes" id="UP000582837"/>
    </source>
</evidence>
<evidence type="ECO:0000256" key="5">
    <source>
        <dbReference type="ARBA" id="ARBA00022692"/>
    </source>
</evidence>
<evidence type="ECO:0000256" key="6">
    <source>
        <dbReference type="ARBA" id="ARBA00023136"/>
    </source>
</evidence>
<reference evidence="9 10" key="1">
    <citation type="submission" date="2020-08" db="EMBL/GenBank/DDBJ databases">
        <title>Genomic Encyclopedia of Type Strains, Phase IV (KMG-IV): sequencing the most valuable type-strain genomes for metagenomic binning, comparative biology and taxonomic classification.</title>
        <authorList>
            <person name="Goeker M."/>
        </authorList>
    </citation>
    <scope>NUCLEOTIDE SEQUENCE [LARGE SCALE GENOMIC DNA]</scope>
    <source>
        <strain evidence="9 10">DSM 29007</strain>
    </source>
</reference>
<dbReference type="PANTHER" id="PTHR30026:SF20">
    <property type="entry name" value="OUTER MEMBRANE PROTEIN TOLC"/>
    <property type="match status" value="1"/>
</dbReference>